<feature type="region of interest" description="Disordered" evidence="1">
    <location>
        <begin position="133"/>
        <end position="155"/>
    </location>
</feature>
<dbReference type="Proteomes" id="UP000284416">
    <property type="component" value="Unassembled WGS sequence"/>
</dbReference>
<dbReference type="InterPro" id="IPR032693">
    <property type="entry name" value="YtkA-like_dom"/>
</dbReference>
<evidence type="ECO:0000313" key="5">
    <source>
        <dbReference type="Proteomes" id="UP000284416"/>
    </source>
</evidence>
<keyword evidence="5" id="KW-1185">Reference proteome</keyword>
<feature type="compositionally biased region" description="Basic and acidic residues" evidence="1">
    <location>
        <begin position="138"/>
        <end position="152"/>
    </location>
</feature>
<dbReference type="AlphaFoldDB" id="A0A417YS42"/>
<keyword evidence="2" id="KW-0732">Signal</keyword>
<reference evidence="4 5" key="1">
    <citation type="journal article" date="2017" name="Int. J. Syst. Evol. Microbiol.">
        <title>Bacillus notoginsengisoli sp. nov., a novel bacterium isolated from the rhizosphere of Panax notoginseng.</title>
        <authorList>
            <person name="Zhang M.Y."/>
            <person name="Cheng J."/>
            <person name="Cai Y."/>
            <person name="Zhang T.Y."/>
            <person name="Wu Y.Y."/>
            <person name="Manikprabhu D."/>
            <person name="Li W.J."/>
            <person name="Zhang Y.X."/>
        </authorList>
    </citation>
    <scope>NUCLEOTIDE SEQUENCE [LARGE SCALE GENOMIC DNA]</scope>
    <source>
        <strain evidence="4 5">JCM 30743</strain>
    </source>
</reference>
<gene>
    <name evidence="4" type="ORF">D1B31_15145</name>
</gene>
<feature type="domain" description="YtkA-like" evidence="3">
    <location>
        <begin position="38"/>
        <end position="115"/>
    </location>
</feature>
<evidence type="ECO:0000256" key="2">
    <source>
        <dbReference type="SAM" id="SignalP"/>
    </source>
</evidence>
<evidence type="ECO:0000313" key="4">
    <source>
        <dbReference type="EMBL" id="RHW38110.1"/>
    </source>
</evidence>
<feature type="domain" description="YtkA-like" evidence="3">
    <location>
        <begin position="164"/>
        <end position="231"/>
    </location>
</feature>
<evidence type="ECO:0000256" key="1">
    <source>
        <dbReference type="SAM" id="MobiDB-lite"/>
    </source>
</evidence>
<dbReference type="RefSeq" id="WP_118921842.1">
    <property type="nucleotide sequence ID" value="NZ_QWEG01000009.1"/>
</dbReference>
<sequence length="248" mass="27167">MKKLMVLFIGLLAVALVGCADGEDQDNSAGTNEPPKLIEVEILLPDKIDPNVETEIKTHVTQDGENVEDANEVKFEVFKAGDKDHEMLEAKHIGDGVYGVKKTFTEEGNYVVISHVTAREMHNMPKKEFVVGNPSEAESEHGSSGGHEHGHGESSVAIDFPVNSADSGEDTLLTAVIKHEDKPLEGAKITFEIWKHGDEKHDFTPAKEVGGGKYEWKHAFPSAGEFTVNVHVEIGNLHEHEEKTVTVN</sequence>
<proteinExistence type="predicted"/>
<dbReference type="EMBL" id="QWEG01000009">
    <property type="protein sequence ID" value="RHW38110.1"/>
    <property type="molecule type" value="Genomic_DNA"/>
</dbReference>
<feature type="signal peptide" evidence="2">
    <location>
        <begin position="1"/>
        <end position="20"/>
    </location>
</feature>
<feature type="chain" id="PRO_5039276931" description="YtkA-like domain-containing protein" evidence="2">
    <location>
        <begin position="21"/>
        <end position="248"/>
    </location>
</feature>
<accession>A0A417YS42</accession>
<dbReference type="PROSITE" id="PS51257">
    <property type="entry name" value="PROKAR_LIPOPROTEIN"/>
    <property type="match status" value="1"/>
</dbReference>
<protein>
    <recommendedName>
        <fullName evidence="3">YtkA-like domain-containing protein</fullName>
    </recommendedName>
</protein>
<name>A0A417YS42_9BACI</name>
<evidence type="ECO:0000259" key="3">
    <source>
        <dbReference type="Pfam" id="PF13115"/>
    </source>
</evidence>
<comment type="caution">
    <text evidence="4">The sequence shown here is derived from an EMBL/GenBank/DDBJ whole genome shotgun (WGS) entry which is preliminary data.</text>
</comment>
<organism evidence="4 5">
    <name type="scientific">Neobacillus notoginsengisoli</name>
    <dbReference type="NCBI Taxonomy" id="1578198"/>
    <lineage>
        <taxon>Bacteria</taxon>
        <taxon>Bacillati</taxon>
        <taxon>Bacillota</taxon>
        <taxon>Bacilli</taxon>
        <taxon>Bacillales</taxon>
        <taxon>Bacillaceae</taxon>
        <taxon>Neobacillus</taxon>
    </lineage>
</organism>
<dbReference type="OrthoDB" id="2679563at2"/>
<dbReference type="Pfam" id="PF13115">
    <property type="entry name" value="YtkA"/>
    <property type="match status" value="2"/>
</dbReference>